<evidence type="ECO:0000256" key="2">
    <source>
        <dbReference type="ARBA" id="ARBA00008574"/>
    </source>
</evidence>
<comment type="domain">
    <text evidence="8">The DHHC domain is required for palmitoyltransferase activity.</text>
</comment>
<evidence type="ECO:0000313" key="11">
    <source>
        <dbReference type="Proteomes" id="UP000701853"/>
    </source>
</evidence>
<evidence type="ECO:0000256" key="7">
    <source>
        <dbReference type="ARBA" id="ARBA00023315"/>
    </source>
</evidence>
<sequence>MLAWSKSIGRCTVSFISVLLTQLALFLVPLFCSASPILIQLTLSALVLVVVLGFGGWCKRLLGFNASAPAFVFCSILFIWGVYIAIVRQGTFFAFFLFGIVSAYSFWSSFGADHTSTGWHCLESSWSFRLKRLPQTRFTERECFRRDAATYDHLLCASDPAWRYHSPSICFIFAAISPVMDVVFNVEMIMLIIGLFRLFFFSLQSFATSIIWIMLKDPGFMVRESFSLDELNENSVLGVQTHNESSLLQMRARYCKSCQTYVQGFDHHCPAFGNCIGQKNYVLFMVLLVGFITAEISYIVCSSQFASKFRVLEENRVESGSILVMARSTLLFCVLQVLWQGPFLIWHVYCICFNIRTEEWVNWKKYPEFQLNASSLSGDTFL</sequence>
<organism evidence="10 11">
    <name type="scientific">Gossypium anomalum</name>
    <dbReference type="NCBI Taxonomy" id="47600"/>
    <lineage>
        <taxon>Eukaryota</taxon>
        <taxon>Viridiplantae</taxon>
        <taxon>Streptophyta</taxon>
        <taxon>Embryophyta</taxon>
        <taxon>Tracheophyta</taxon>
        <taxon>Spermatophyta</taxon>
        <taxon>Magnoliopsida</taxon>
        <taxon>eudicotyledons</taxon>
        <taxon>Gunneridae</taxon>
        <taxon>Pentapetalae</taxon>
        <taxon>rosids</taxon>
        <taxon>malvids</taxon>
        <taxon>Malvales</taxon>
        <taxon>Malvaceae</taxon>
        <taxon>Malvoideae</taxon>
        <taxon>Gossypium</taxon>
    </lineage>
</organism>
<comment type="caution">
    <text evidence="10">The sequence shown here is derived from an EMBL/GenBank/DDBJ whole genome shotgun (WGS) entry which is preliminary data.</text>
</comment>
<keyword evidence="5 8" id="KW-1133">Transmembrane helix</keyword>
<keyword evidence="6 8" id="KW-0472">Membrane</keyword>
<feature type="transmembrane region" description="Helical" evidence="8">
    <location>
        <begin position="198"/>
        <end position="215"/>
    </location>
</feature>
<evidence type="ECO:0000256" key="4">
    <source>
        <dbReference type="ARBA" id="ARBA00022692"/>
    </source>
</evidence>
<evidence type="ECO:0000259" key="9">
    <source>
        <dbReference type="Pfam" id="PF01529"/>
    </source>
</evidence>
<evidence type="ECO:0000256" key="5">
    <source>
        <dbReference type="ARBA" id="ARBA00022989"/>
    </source>
</evidence>
<dbReference type="InterPro" id="IPR039859">
    <property type="entry name" value="PFA4/ZDH16/20/ERF2-like"/>
</dbReference>
<accession>A0A8J5ZI81</accession>
<reference evidence="10 11" key="1">
    <citation type="journal article" date="2021" name="bioRxiv">
        <title>The Gossypium anomalum genome as a resource for cotton improvement and evolutionary analysis of hybrid incompatibility.</title>
        <authorList>
            <person name="Grover C.E."/>
            <person name="Yuan D."/>
            <person name="Arick M.A."/>
            <person name="Miller E.R."/>
            <person name="Hu G."/>
            <person name="Peterson D.G."/>
            <person name="Wendel J.F."/>
            <person name="Udall J.A."/>
        </authorList>
    </citation>
    <scope>NUCLEOTIDE SEQUENCE [LARGE SCALE GENOMIC DNA]</scope>
    <source>
        <strain evidence="10">JFW-Udall</strain>
        <tissue evidence="10">Leaf</tissue>
    </source>
</reference>
<keyword evidence="4 8" id="KW-0812">Transmembrane</keyword>
<comment type="similarity">
    <text evidence="2 8">Belongs to the DHHC palmitoyltransferase family.</text>
</comment>
<dbReference type="InterPro" id="IPR001594">
    <property type="entry name" value="Palmitoyltrfase_DHHC"/>
</dbReference>
<dbReference type="GO" id="GO:0005783">
    <property type="term" value="C:endoplasmic reticulum"/>
    <property type="evidence" value="ECO:0007669"/>
    <property type="project" value="TreeGrafter"/>
</dbReference>
<keyword evidence="3 8" id="KW-0808">Transferase</keyword>
<evidence type="ECO:0000256" key="1">
    <source>
        <dbReference type="ARBA" id="ARBA00004127"/>
    </source>
</evidence>
<dbReference type="PROSITE" id="PS50216">
    <property type="entry name" value="DHHC"/>
    <property type="match status" value="1"/>
</dbReference>
<proteinExistence type="inferred from homology"/>
<comment type="catalytic activity">
    <reaction evidence="8">
        <text>L-cysteinyl-[protein] + hexadecanoyl-CoA = S-hexadecanoyl-L-cysteinyl-[protein] + CoA</text>
        <dbReference type="Rhea" id="RHEA:36683"/>
        <dbReference type="Rhea" id="RHEA-COMP:10131"/>
        <dbReference type="Rhea" id="RHEA-COMP:11032"/>
        <dbReference type="ChEBI" id="CHEBI:29950"/>
        <dbReference type="ChEBI" id="CHEBI:57287"/>
        <dbReference type="ChEBI" id="CHEBI:57379"/>
        <dbReference type="ChEBI" id="CHEBI:74151"/>
        <dbReference type="EC" id="2.3.1.225"/>
    </reaction>
</comment>
<dbReference type="PANTHER" id="PTHR22883">
    <property type="entry name" value="ZINC FINGER DHHC DOMAIN CONTAINING PROTEIN"/>
    <property type="match status" value="1"/>
</dbReference>
<dbReference type="Pfam" id="PF01529">
    <property type="entry name" value="DHHC"/>
    <property type="match status" value="1"/>
</dbReference>
<evidence type="ECO:0000256" key="3">
    <source>
        <dbReference type="ARBA" id="ARBA00022679"/>
    </source>
</evidence>
<feature type="transmembrane region" description="Helical" evidence="8">
    <location>
        <begin position="92"/>
        <end position="110"/>
    </location>
</feature>
<dbReference type="GO" id="GO:0019706">
    <property type="term" value="F:protein-cysteine S-palmitoyltransferase activity"/>
    <property type="evidence" value="ECO:0007669"/>
    <property type="project" value="UniProtKB-EC"/>
</dbReference>
<dbReference type="OrthoDB" id="331948at2759"/>
<protein>
    <recommendedName>
        <fullName evidence="8">S-acyltransferase</fullName>
        <ecNumber evidence="8">2.3.1.225</ecNumber>
    </recommendedName>
    <alternativeName>
        <fullName evidence="8">Palmitoyltransferase</fullName>
    </alternativeName>
</protein>
<gene>
    <name evidence="10" type="ORF">CXB51_007599</name>
</gene>
<evidence type="ECO:0000313" key="10">
    <source>
        <dbReference type="EMBL" id="KAG8496360.1"/>
    </source>
</evidence>
<dbReference type="EC" id="2.3.1.225" evidence="8"/>
<dbReference type="PANTHER" id="PTHR22883:SF127">
    <property type="entry name" value="ZDHHC-TYPE PALMITOYLTRANSFERASE 3-RELATED"/>
    <property type="match status" value="1"/>
</dbReference>
<keyword evidence="11" id="KW-1185">Reference proteome</keyword>
<name>A0A8J5ZI81_9ROSI</name>
<evidence type="ECO:0000256" key="8">
    <source>
        <dbReference type="RuleBase" id="RU079119"/>
    </source>
</evidence>
<dbReference type="Proteomes" id="UP000701853">
    <property type="component" value="Chromosome 4"/>
</dbReference>
<feature type="transmembrane region" description="Helical" evidence="8">
    <location>
        <begin position="37"/>
        <end position="57"/>
    </location>
</feature>
<dbReference type="AlphaFoldDB" id="A0A8J5ZI81"/>
<feature type="transmembrane region" description="Helical" evidence="8">
    <location>
        <begin position="64"/>
        <end position="86"/>
    </location>
</feature>
<feature type="transmembrane region" description="Helical" evidence="8">
    <location>
        <begin position="12"/>
        <end position="31"/>
    </location>
</feature>
<dbReference type="GO" id="GO:0005794">
    <property type="term" value="C:Golgi apparatus"/>
    <property type="evidence" value="ECO:0007669"/>
    <property type="project" value="TreeGrafter"/>
</dbReference>
<keyword evidence="7 8" id="KW-0012">Acyltransferase</keyword>
<dbReference type="EMBL" id="JAHUZN010000004">
    <property type="protein sequence ID" value="KAG8496360.1"/>
    <property type="molecule type" value="Genomic_DNA"/>
</dbReference>
<dbReference type="GO" id="GO:0006612">
    <property type="term" value="P:protein targeting to membrane"/>
    <property type="evidence" value="ECO:0007669"/>
    <property type="project" value="TreeGrafter"/>
</dbReference>
<feature type="transmembrane region" description="Helical" evidence="8">
    <location>
        <begin position="281"/>
        <end position="300"/>
    </location>
</feature>
<evidence type="ECO:0000256" key="6">
    <source>
        <dbReference type="ARBA" id="ARBA00023136"/>
    </source>
</evidence>
<comment type="subcellular location">
    <subcellularLocation>
        <location evidence="1">Endomembrane system</location>
        <topology evidence="1">Multi-pass membrane protein</topology>
    </subcellularLocation>
</comment>
<feature type="domain" description="Palmitoyltransferase DHHC" evidence="9">
    <location>
        <begin position="249"/>
        <end position="364"/>
    </location>
</feature>